<evidence type="ECO:0000256" key="3">
    <source>
        <dbReference type="ARBA" id="ARBA00022737"/>
    </source>
</evidence>
<keyword evidence="2" id="KW-0433">Leucine-rich repeat</keyword>
<evidence type="ECO:0000259" key="7">
    <source>
        <dbReference type="Pfam" id="PF00931"/>
    </source>
</evidence>
<evidence type="ECO:0008006" key="13">
    <source>
        <dbReference type="Google" id="ProtNLM"/>
    </source>
</evidence>
<dbReference type="SUPFAM" id="SSF52058">
    <property type="entry name" value="L domain-like"/>
    <property type="match status" value="1"/>
</dbReference>
<comment type="similarity">
    <text evidence="1">Belongs to the disease resistance NB-LRR family.</text>
</comment>
<feature type="domain" description="NB-ARC" evidence="7">
    <location>
        <begin position="171"/>
        <end position="342"/>
    </location>
</feature>
<dbReference type="Gene3D" id="1.10.8.430">
    <property type="entry name" value="Helical domain of apoptotic protease-activating factors"/>
    <property type="match status" value="1"/>
</dbReference>
<evidence type="ECO:0000259" key="9">
    <source>
        <dbReference type="Pfam" id="PF23559"/>
    </source>
</evidence>
<dbReference type="FunFam" id="3.40.50.300:FF:001091">
    <property type="entry name" value="Probable disease resistance protein At1g61300"/>
    <property type="match status" value="1"/>
</dbReference>
<sequence length="783" mass="89421">MAEQILFNFTEKILLKLASTALQQIGLAWGVTKELGKLEKTISTVRNVLLDAQEQQTGNRAVREWLERLKDIVYDVDDLVDEFATEALQREVEICGSKRREVRYFFTRSNPFKFRFGMGRKIRDVRERLDEVVVDMGSFNFVVRVVDMSVKNRAREETYSFIPSSDVIGRENDKKAIVQLLMHSTDKENVSIIPIVGLGGLGKTTLTQLVYNDKRIQSQFHKKSWVCISDDFDTTKIIGKILKVNGGTGSDNLGIEQLQSSLRQILGNKKYFLVLDDVWNEDLVKWRNLRDLLMVGARGSKIIVTTRSKRVAEIMGTVPSYVLKGLSNDDCLSVLLKWAFKQGDEEKHQDLVNIGREIVQKCGGVPLAARTLGAFLNSKIDKQHWLSVRDSEIWTIVQKENDILPILKLSYDQMPSYLKQCFAYCSMIIEKDERFSKFSLIYFWMAQGFIQSPAQNEELEDTGESYFNELVRRSFIEVAEEEEEEFKMHDLVHDLAQFVGGSECLTIKSTTKSIPERVRHVNFDSSLHEEFPRPLLEVKKLRTILLPFQIGPTFQSITTSLISNFGFLRVLVFYNLNFKVPSSIGDLKHLRLFSLTMNDDAKTLPESFGRLVNLQFLDLTETYLRELPKTFENLINLRVLNFSTTSTSLREKVIGRLTSLRTLVICYSDELTSLTEGIGKITGLQILDVTRCPKLASFPSSMRHLTALKELRVAHCPNLVTLSESFASLASLRAVEIINCPKLLSLPDRIDRVPVVKIDGMDLKTFNQICSARHPVQSNFDDW</sequence>
<evidence type="ECO:0000259" key="10">
    <source>
        <dbReference type="Pfam" id="PF23598"/>
    </source>
</evidence>
<feature type="domain" description="Disease resistance R13L4/SHOC-2-like LRR" evidence="10">
    <location>
        <begin position="560"/>
        <end position="748"/>
    </location>
</feature>
<evidence type="ECO:0000313" key="12">
    <source>
        <dbReference type="Proteomes" id="UP000325577"/>
    </source>
</evidence>
<dbReference type="InterPro" id="IPR032675">
    <property type="entry name" value="LRR_dom_sf"/>
</dbReference>
<dbReference type="SUPFAM" id="SSF52540">
    <property type="entry name" value="P-loop containing nucleoside triphosphate hydrolases"/>
    <property type="match status" value="1"/>
</dbReference>
<dbReference type="GO" id="GO:0043531">
    <property type="term" value="F:ADP binding"/>
    <property type="evidence" value="ECO:0007669"/>
    <property type="project" value="InterPro"/>
</dbReference>
<gene>
    <name evidence="11" type="ORF">F0562_015489</name>
</gene>
<dbReference type="Pfam" id="PF18052">
    <property type="entry name" value="Rx_N"/>
    <property type="match status" value="1"/>
</dbReference>
<proteinExistence type="inferred from homology"/>
<feature type="domain" description="Disease resistance N-terminal" evidence="8">
    <location>
        <begin position="13"/>
        <end position="97"/>
    </location>
</feature>
<evidence type="ECO:0000259" key="8">
    <source>
        <dbReference type="Pfam" id="PF18052"/>
    </source>
</evidence>
<dbReference type="InterPro" id="IPR042197">
    <property type="entry name" value="Apaf_helical"/>
</dbReference>
<protein>
    <recommendedName>
        <fullName evidence="13">Disease resistance protein RGA3</fullName>
    </recommendedName>
</protein>
<dbReference type="PANTHER" id="PTHR36766">
    <property type="entry name" value="PLANT BROAD-SPECTRUM MILDEW RESISTANCE PROTEIN RPW8"/>
    <property type="match status" value="1"/>
</dbReference>
<keyword evidence="5" id="KW-0611">Plant defense</keyword>
<dbReference type="Proteomes" id="UP000325577">
    <property type="component" value="Linkage Group LG7"/>
</dbReference>
<dbReference type="InterPro" id="IPR027417">
    <property type="entry name" value="P-loop_NTPase"/>
</dbReference>
<dbReference type="EMBL" id="CM018050">
    <property type="protein sequence ID" value="KAA8518015.1"/>
    <property type="molecule type" value="Genomic_DNA"/>
</dbReference>
<dbReference type="InterPro" id="IPR055414">
    <property type="entry name" value="LRR_R13L4/SHOC2-like"/>
</dbReference>
<dbReference type="InterPro" id="IPR002182">
    <property type="entry name" value="NB-ARC"/>
</dbReference>
<dbReference type="OrthoDB" id="5279713at2759"/>
<dbReference type="GO" id="GO:0005524">
    <property type="term" value="F:ATP binding"/>
    <property type="evidence" value="ECO:0007669"/>
    <property type="project" value="UniProtKB-KW"/>
</dbReference>
<dbReference type="Gene3D" id="1.10.10.10">
    <property type="entry name" value="Winged helix-like DNA-binding domain superfamily/Winged helix DNA-binding domain"/>
    <property type="match status" value="1"/>
</dbReference>
<keyword evidence="4" id="KW-0547">Nucleotide-binding</keyword>
<feature type="domain" description="Disease resistance protein winged helix" evidence="9">
    <location>
        <begin position="430"/>
        <end position="496"/>
    </location>
</feature>
<dbReference type="Gene3D" id="3.80.10.10">
    <property type="entry name" value="Ribonuclease Inhibitor"/>
    <property type="match status" value="1"/>
</dbReference>
<dbReference type="Pfam" id="PF23559">
    <property type="entry name" value="WHD_DRP"/>
    <property type="match status" value="1"/>
</dbReference>
<keyword evidence="3" id="KW-0677">Repeat</keyword>
<evidence type="ECO:0000256" key="2">
    <source>
        <dbReference type="ARBA" id="ARBA00022614"/>
    </source>
</evidence>
<dbReference type="Gene3D" id="3.40.50.300">
    <property type="entry name" value="P-loop containing nucleotide triphosphate hydrolases"/>
    <property type="match status" value="1"/>
</dbReference>
<keyword evidence="6" id="KW-0067">ATP-binding</keyword>
<name>A0A5J4ZHI7_9ASTE</name>
<dbReference type="Pfam" id="PF23598">
    <property type="entry name" value="LRR_14"/>
    <property type="match status" value="1"/>
</dbReference>
<evidence type="ECO:0000256" key="5">
    <source>
        <dbReference type="ARBA" id="ARBA00022821"/>
    </source>
</evidence>
<organism evidence="11 12">
    <name type="scientific">Nyssa sinensis</name>
    <dbReference type="NCBI Taxonomy" id="561372"/>
    <lineage>
        <taxon>Eukaryota</taxon>
        <taxon>Viridiplantae</taxon>
        <taxon>Streptophyta</taxon>
        <taxon>Embryophyta</taxon>
        <taxon>Tracheophyta</taxon>
        <taxon>Spermatophyta</taxon>
        <taxon>Magnoliopsida</taxon>
        <taxon>eudicotyledons</taxon>
        <taxon>Gunneridae</taxon>
        <taxon>Pentapetalae</taxon>
        <taxon>asterids</taxon>
        <taxon>Cornales</taxon>
        <taxon>Nyssaceae</taxon>
        <taxon>Nyssa</taxon>
    </lineage>
</organism>
<dbReference type="InterPro" id="IPR036388">
    <property type="entry name" value="WH-like_DNA-bd_sf"/>
</dbReference>
<dbReference type="Gene3D" id="1.20.5.4130">
    <property type="match status" value="1"/>
</dbReference>
<dbReference type="FunFam" id="1.10.10.10:FF:000322">
    <property type="entry name" value="Probable disease resistance protein At1g63360"/>
    <property type="match status" value="1"/>
</dbReference>
<evidence type="ECO:0000313" key="11">
    <source>
        <dbReference type="EMBL" id="KAA8518015.1"/>
    </source>
</evidence>
<keyword evidence="12" id="KW-1185">Reference proteome</keyword>
<dbReference type="PRINTS" id="PR00364">
    <property type="entry name" value="DISEASERSIST"/>
</dbReference>
<dbReference type="Pfam" id="PF00931">
    <property type="entry name" value="NB-ARC"/>
    <property type="match status" value="1"/>
</dbReference>
<evidence type="ECO:0000256" key="6">
    <source>
        <dbReference type="ARBA" id="ARBA00022840"/>
    </source>
</evidence>
<reference evidence="11 12" key="1">
    <citation type="submission" date="2019-09" db="EMBL/GenBank/DDBJ databases">
        <title>A chromosome-level genome assembly of the Chinese tupelo Nyssa sinensis.</title>
        <authorList>
            <person name="Yang X."/>
            <person name="Kang M."/>
            <person name="Yang Y."/>
            <person name="Xiong H."/>
            <person name="Wang M."/>
            <person name="Zhang Z."/>
            <person name="Wang Z."/>
            <person name="Wu H."/>
            <person name="Ma T."/>
            <person name="Liu J."/>
            <person name="Xi Z."/>
        </authorList>
    </citation>
    <scope>NUCLEOTIDE SEQUENCE [LARGE SCALE GENOMIC DNA]</scope>
    <source>
        <strain evidence="11">J267</strain>
        <tissue evidence="11">Leaf</tissue>
    </source>
</reference>
<evidence type="ECO:0000256" key="1">
    <source>
        <dbReference type="ARBA" id="ARBA00008894"/>
    </source>
</evidence>
<dbReference type="PANTHER" id="PTHR36766:SF61">
    <property type="entry name" value="NB-ARC DOMAIN DISEASE RESISTANCE PROTEIN"/>
    <property type="match status" value="1"/>
</dbReference>
<dbReference type="AlphaFoldDB" id="A0A5J4ZHI7"/>
<accession>A0A5J4ZHI7</accession>
<dbReference type="InterPro" id="IPR041118">
    <property type="entry name" value="Rx_N"/>
</dbReference>
<dbReference type="InterPro" id="IPR058922">
    <property type="entry name" value="WHD_DRP"/>
</dbReference>
<evidence type="ECO:0000256" key="4">
    <source>
        <dbReference type="ARBA" id="ARBA00022741"/>
    </source>
</evidence>
<dbReference type="GO" id="GO:0051607">
    <property type="term" value="P:defense response to virus"/>
    <property type="evidence" value="ECO:0007669"/>
    <property type="project" value="UniProtKB-ARBA"/>
</dbReference>